<evidence type="ECO:0000256" key="1">
    <source>
        <dbReference type="SAM" id="Phobius"/>
    </source>
</evidence>
<feature type="transmembrane region" description="Helical" evidence="1">
    <location>
        <begin position="54"/>
        <end position="82"/>
    </location>
</feature>
<sequence>MTTWPAWQTDPEAPRLRVRSLLGAIVLAWISPMGLGVVLLALSNTLADASEAHLNLGIAAILSFYAPMFSWIGVLPAALLHWGALRNGYGGWATALVIGLLLGLILSSYLGPLAAIFAPPIAIFYWWVLKLFDPQALRPPPAT</sequence>
<dbReference type="AlphaFoldDB" id="A0A0A0EGN0"/>
<accession>A0A0A0EGN0</accession>
<reference evidence="2 3" key="1">
    <citation type="journal article" date="2015" name="Antonie Van Leeuwenhoek">
        <title>Pseudooceanicola atlanticus gen. nov. sp. nov., isolated from surface seawater of the Atlantic Ocean and reclassification of Oceanicola batsensis, Oceanicola marinus, Oceanicola nitratireducens, Oceanicola nanhaiensis, Oceanicola antarcticus and Oceanicola flagellatus, as Pseudooceanicola batsensis comb. nov., Pseudooceanicola marinus comb. nov., Pseudooceanicola nitratireducens comb. nov., Pseudooceanicola nanhaiensis comb. nov., Pseudooceanicola antarcticus comb. nov., and Pseudooceanicola flagellatus comb. nov.</title>
        <authorList>
            <person name="Lai Q."/>
            <person name="Li G."/>
            <person name="Liu X."/>
            <person name="Du Y."/>
            <person name="Sun F."/>
            <person name="Shao Z."/>
        </authorList>
    </citation>
    <scope>NUCLEOTIDE SEQUENCE [LARGE SCALE GENOMIC DNA]</scope>
    <source>
        <strain evidence="2 3">22II-s11g</strain>
    </source>
</reference>
<dbReference type="EMBL" id="AQQX01000002">
    <property type="protein sequence ID" value="KGM49460.1"/>
    <property type="molecule type" value="Genomic_DNA"/>
</dbReference>
<organism evidence="2 3">
    <name type="scientific">Pseudooceanicola atlanticus</name>
    <dbReference type="NCBI Taxonomy" id="1461694"/>
    <lineage>
        <taxon>Bacteria</taxon>
        <taxon>Pseudomonadati</taxon>
        <taxon>Pseudomonadota</taxon>
        <taxon>Alphaproteobacteria</taxon>
        <taxon>Rhodobacterales</taxon>
        <taxon>Paracoccaceae</taxon>
        <taxon>Pseudooceanicola</taxon>
    </lineage>
</organism>
<name>A0A0A0EGN0_9RHOB</name>
<keyword evidence="1" id="KW-1133">Transmembrane helix</keyword>
<feature type="transmembrane region" description="Helical" evidence="1">
    <location>
        <begin position="112"/>
        <end position="129"/>
    </location>
</feature>
<dbReference type="STRING" id="1461694.ATO9_05400"/>
<feature type="transmembrane region" description="Helical" evidence="1">
    <location>
        <begin position="89"/>
        <end position="106"/>
    </location>
</feature>
<evidence type="ECO:0000313" key="3">
    <source>
        <dbReference type="Proteomes" id="UP000030004"/>
    </source>
</evidence>
<dbReference type="Proteomes" id="UP000030004">
    <property type="component" value="Unassembled WGS sequence"/>
</dbReference>
<feature type="transmembrane region" description="Helical" evidence="1">
    <location>
        <begin position="21"/>
        <end position="42"/>
    </location>
</feature>
<dbReference type="RefSeq" id="WP_043746350.1">
    <property type="nucleotide sequence ID" value="NZ_AQQX01000002.1"/>
</dbReference>
<comment type="caution">
    <text evidence="2">The sequence shown here is derived from an EMBL/GenBank/DDBJ whole genome shotgun (WGS) entry which is preliminary data.</text>
</comment>
<evidence type="ECO:0000313" key="2">
    <source>
        <dbReference type="EMBL" id="KGM49460.1"/>
    </source>
</evidence>
<gene>
    <name evidence="2" type="ORF">ATO9_05400</name>
</gene>
<proteinExistence type="predicted"/>
<protein>
    <submittedName>
        <fullName evidence="2">Uncharacterized protein</fullName>
    </submittedName>
</protein>
<keyword evidence="3" id="KW-1185">Reference proteome</keyword>
<keyword evidence="1" id="KW-0812">Transmembrane</keyword>
<keyword evidence="1" id="KW-0472">Membrane</keyword>